<evidence type="ECO:0000313" key="2">
    <source>
        <dbReference type="EMBL" id="KAH9370602.1"/>
    </source>
</evidence>
<feature type="domain" description="AMP-binding enzyme C-terminal" evidence="1">
    <location>
        <begin position="51"/>
        <end position="130"/>
    </location>
</feature>
<dbReference type="OrthoDB" id="6487732at2759"/>
<dbReference type="SUPFAM" id="SSF56801">
    <property type="entry name" value="Acetyl-CoA synthetase-like"/>
    <property type="match status" value="1"/>
</dbReference>
<comment type="caution">
    <text evidence="2">The sequence shown here is derived from an EMBL/GenBank/DDBJ whole genome shotgun (WGS) entry which is preliminary data.</text>
</comment>
<accession>A0A9J6G520</accession>
<dbReference type="InterPro" id="IPR025110">
    <property type="entry name" value="AMP-bd_C"/>
</dbReference>
<sequence length="148" mass="16485">MQLQLSNTLRSQVTLIYQGDCGHYDKDGRLYFIDRIKDTIKCLGIHVPTAELEQQIKQVPEVGEVAVVGVPIPELQDAPIAFVVLKETATPSDTLAQKIKRFVSERCPQHMRLHGGVAFIKSLPKSPTGKVLKRELRVKAMDPATVKL</sequence>
<dbReference type="Gene3D" id="3.30.300.30">
    <property type="match status" value="1"/>
</dbReference>
<reference evidence="2 3" key="1">
    <citation type="journal article" date="2020" name="Cell">
        <title>Large-Scale Comparative Analyses of Tick Genomes Elucidate Their Genetic Diversity and Vector Capacities.</title>
        <authorList>
            <consortium name="Tick Genome and Microbiome Consortium (TIGMIC)"/>
            <person name="Jia N."/>
            <person name="Wang J."/>
            <person name="Shi W."/>
            <person name="Du L."/>
            <person name="Sun Y."/>
            <person name="Zhan W."/>
            <person name="Jiang J.F."/>
            <person name="Wang Q."/>
            <person name="Zhang B."/>
            <person name="Ji P."/>
            <person name="Bell-Sakyi L."/>
            <person name="Cui X.M."/>
            <person name="Yuan T.T."/>
            <person name="Jiang B.G."/>
            <person name="Yang W.F."/>
            <person name="Lam T.T."/>
            <person name="Chang Q.C."/>
            <person name="Ding S.J."/>
            <person name="Wang X.J."/>
            <person name="Zhu J.G."/>
            <person name="Ruan X.D."/>
            <person name="Zhao L."/>
            <person name="Wei J.T."/>
            <person name="Ye R.Z."/>
            <person name="Que T.C."/>
            <person name="Du C.H."/>
            <person name="Zhou Y.H."/>
            <person name="Cheng J.X."/>
            <person name="Dai P.F."/>
            <person name="Guo W.B."/>
            <person name="Han X.H."/>
            <person name="Huang E.J."/>
            <person name="Li L.F."/>
            <person name="Wei W."/>
            <person name="Gao Y.C."/>
            <person name="Liu J.Z."/>
            <person name="Shao H.Z."/>
            <person name="Wang X."/>
            <person name="Wang C.C."/>
            <person name="Yang T.C."/>
            <person name="Huo Q.B."/>
            <person name="Li W."/>
            <person name="Chen H.Y."/>
            <person name="Chen S.E."/>
            <person name="Zhou L.G."/>
            <person name="Ni X.B."/>
            <person name="Tian J.H."/>
            <person name="Sheng Y."/>
            <person name="Liu T."/>
            <person name="Pan Y.S."/>
            <person name="Xia L.Y."/>
            <person name="Li J."/>
            <person name="Zhao F."/>
            <person name="Cao W.C."/>
        </authorList>
    </citation>
    <scope>NUCLEOTIDE SEQUENCE [LARGE SCALE GENOMIC DNA]</scope>
    <source>
        <strain evidence="2">HaeL-2018</strain>
    </source>
</reference>
<dbReference type="Pfam" id="PF13193">
    <property type="entry name" value="AMP-binding_C"/>
    <property type="match status" value="1"/>
</dbReference>
<dbReference type="VEuPathDB" id="VectorBase:HLOH_043602"/>
<gene>
    <name evidence="2" type="ORF">HPB48_010735</name>
</gene>
<name>A0A9J6G520_HAELO</name>
<dbReference type="AlphaFoldDB" id="A0A9J6G520"/>
<dbReference type="EMBL" id="JABSTR010000005">
    <property type="protein sequence ID" value="KAH9370602.1"/>
    <property type="molecule type" value="Genomic_DNA"/>
</dbReference>
<dbReference type="GO" id="GO:0016405">
    <property type="term" value="F:CoA-ligase activity"/>
    <property type="evidence" value="ECO:0007669"/>
    <property type="project" value="TreeGrafter"/>
</dbReference>
<dbReference type="PANTHER" id="PTHR24096">
    <property type="entry name" value="LONG-CHAIN-FATTY-ACID--COA LIGASE"/>
    <property type="match status" value="1"/>
</dbReference>
<dbReference type="InterPro" id="IPR045851">
    <property type="entry name" value="AMP-bd_C_sf"/>
</dbReference>
<protein>
    <recommendedName>
        <fullName evidence="1">AMP-binding enzyme C-terminal domain-containing protein</fullName>
    </recommendedName>
</protein>
<dbReference type="Proteomes" id="UP000821853">
    <property type="component" value="Chromosome 3"/>
</dbReference>
<evidence type="ECO:0000313" key="3">
    <source>
        <dbReference type="Proteomes" id="UP000821853"/>
    </source>
</evidence>
<dbReference type="PANTHER" id="PTHR24096:SF422">
    <property type="entry name" value="BCDNA.GH02901"/>
    <property type="match status" value="1"/>
</dbReference>
<organism evidence="2 3">
    <name type="scientific">Haemaphysalis longicornis</name>
    <name type="common">Bush tick</name>
    <dbReference type="NCBI Taxonomy" id="44386"/>
    <lineage>
        <taxon>Eukaryota</taxon>
        <taxon>Metazoa</taxon>
        <taxon>Ecdysozoa</taxon>
        <taxon>Arthropoda</taxon>
        <taxon>Chelicerata</taxon>
        <taxon>Arachnida</taxon>
        <taxon>Acari</taxon>
        <taxon>Parasitiformes</taxon>
        <taxon>Ixodida</taxon>
        <taxon>Ixodoidea</taxon>
        <taxon>Ixodidae</taxon>
        <taxon>Haemaphysalinae</taxon>
        <taxon>Haemaphysalis</taxon>
    </lineage>
</organism>
<proteinExistence type="predicted"/>
<keyword evidence="3" id="KW-1185">Reference proteome</keyword>
<evidence type="ECO:0000259" key="1">
    <source>
        <dbReference type="Pfam" id="PF13193"/>
    </source>
</evidence>